<dbReference type="InterPro" id="IPR038765">
    <property type="entry name" value="Papain-like_cys_pep_sf"/>
</dbReference>
<proteinExistence type="predicted"/>
<dbReference type="OrthoDB" id="1409585at2"/>
<evidence type="ECO:0000313" key="1">
    <source>
        <dbReference type="EMBL" id="SDM28433.1"/>
    </source>
</evidence>
<dbReference type="InterPro" id="IPR010846">
    <property type="entry name" value="AmiA-like"/>
</dbReference>
<dbReference type="Pfam" id="PF07313">
    <property type="entry name" value="AmiA-like"/>
    <property type="match status" value="1"/>
</dbReference>
<sequence length="268" mass="30231">MSRNSLWVGILLLALLTSWTQSGDDELLKQKLRITREASLPETAVQVAMSFLGTPYVAHTLESPEEHLVVNVRQLDCTTFVENVLALARTIQDNERTADAFRRNLTQCRYRGGVIQGYGSRLHYFSSFLGQLVERGEADLVYPGDRQAYDKPINFMSGHRQLYPSLGDSTAYRLTLDAERKLLTTPRFFIPKDRIREDLFRPGDIVGITSSIKGLDVSHEGFAVRKAGRIYLLHASSEKGKVMLTAEPLTAYLRQHSTQTGIMVARLR</sequence>
<evidence type="ECO:0008006" key="3">
    <source>
        <dbReference type="Google" id="ProtNLM"/>
    </source>
</evidence>
<dbReference type="Gene3D" id="2.30.260.10">
    <property type="entry name" value="putative xylanase like domain"/>
    <property type="match status" value="1"/>
</dbReference>
<accession>A0A1G9RYX9</accession>
<gene>
    <name evidence="1" type="ORF">SAMN04488090_3108</name>
</gene>
<name>A0A1G9RYX9_9BACT</name>
<dbReference type="AlphaFoldDB" id="A0A1G9RYX9"/>
<evidence type="ECO:0000313" key="2">
    <source>
        <dbReference type="Proteomes" id="UP000198901"/>
    </source>
</evidence>
<dbReference type="RefSeq" id="WP_093204055.1">
    <property type="nucleotide sequence ID" value="NZ_FNGS01000005.1"/>
</dbReference>
<keyword evidence="2" id="KW-1185">Reference proteome</keyword>
<dbReference type="Proteomes" id="UP000198901">
    <property type="component" value="Unassembled WGS sequence"/>
</dbReference>
<organism evidence="1 2">
    <name type="scientific">Siphonobacter aquaeclarae</name>
    <dbReference type="NCBI Taxonomy" id="563176"/>
    <lineage>
        <taxon>Bacteria</taxon>
        <taxon>Pseudomonadati</taxon>
        <taxon>Bacteroidota</taxon>
        <taxon>Cytophagia</taxon>
        <taxon>Cytophagales</taxon>
        <taxon>Cytophagaceae</taxon>
        <taxon>Siphonobacter</taxon>
    </lineage>
</organism>
<dbReference type="STRING" id="563176.SAMN04488090_3108"/>
<reference evidence="1 2" key="1">
    <citation type="submission" date="2016-10" db="EMBL/GenBank/DDBJ databases">
        <authorList>
            <person name="de Groot N.N."/>
        </authorList>
    </citation>
    <scope>NUCLEOTIDE SEQUENCE [LARGE SCALE GENOMIC DNA]</scope>
    <source>
        <strain evidence="1 2">DSM 21668</strain>
    </source>
</reference>
<dbReference type="EMBL" id="FNGS01000005">
    <property type="protein sequence ID" value="SDM28433.1"/>
    <property type="molecule type" value="Genomic_DNA"/>
</dbReference>
<dbReference type="Gene3D" id="1.10.3670.10">
    <property type="entry name" value="Putative xylanase like domain"/>
    <property type="match status" value="1"/>
</dbReference>
<dbReference type="SUPFAM" id="SSF54001">
    <property type="entry name" value="Cysteine proteinases"/>
    <property type="match status" value="1"/>
</dbReference>
<protein>
    <recommendedName>
        <fullName evidence="3">DUF1460 domain-containing protein</fullName>
    </recommendedName>
</protein>